<reference evidence="3" key="1">
    <citation type="submission" date="2016-04" db="EMBL/GenBank/DDBJ databases">
        <authorList>
            <person name="Evans L.H."/>
            <person name="Alamgir A."/>
            <person name="Owens N."/>
            <person name="Weber N.D."/>
            <person name="Virtaneva K."/>
            <person name="Barbian K."/>
            <person name="Babar A."/>
            <person name="Rosenke K."/>
        </authorList>
    </citation>
    <scope>NUCLEOTIDE SEQUENCE</scope>
    <source>
        <strain evidence="3">Nono1</strain>
    </source>
</reference>
<dbReference type="RefSeq" id="WP_225271895.1">
    <property type="nucleotide sequence ID" value="NZ_CP084058.1"/>
</dbReference>
<sequence>MQAHLEPGTCWILPPESRSVARARRLTRATLTASGAQPSSIDDALLVVSELVTNALAHAAPPVAFRLVPTPEGVRGEVIDHGRPTSLAPGRAGHAATGGRGLRLVEELTDRWGVDLAPGRGRKTVWFEITTGSRAL</sequence>
<dbReference type="InterPro" id="IPR036890">
    <property type="entry name" value="HATPase_C_sf"/>
</dbReference>
<keyword evidence="1" id="KW-0418">Kinase</keyword>
<evidence type="ECO:0000313" key="3">
    <source>
        <dbReference type="EMBL" id="SBO92644.1"/>
    </source>
</evidence>
<evidence type="ECO:0000259" key="2">
    <source>
        <dbReference type="Pfam" id="PF13581"/>
    </source>
</evidence>
<dbReference type="GO" id="GO:0004674">
    <property type="term" value="F:protein serine/threonine kinase activity"/>
    <property type="evidence" value="ECO:0007669"/>
    <property type="project" value="UniProtKB-KW"/>
</dbReference>
<dbReference type="AlphaFoldDB" id="A0A1M4E1C2"/>
<dbReference type="PANTHER" id="PTHR35526:SF3">
    <property type="entry name" value="ANTI-SIGMA-F FACTOR RSBW"/>
    <property type="match status" value="1"/>
</dbReference>
<dbReference type="SUPFAM" id="SSF55874">
    <property type="entry name" value="ATPase domain of HSP90 chaperone/DNA topoisomerase II/histidine kinase"/>
    <property type="match status" value="1"/>
</dbReference>
<organism evidence="3">
    <name type="scientific">Nonomuraea gerenzanensis</name>
    <dbReference type="NCBI Taxonomy" id="93944"/>
    <lineage>
        <taxon>Bacteria</taxon>
        <taxon>Bacillati</taxon>
        <taxon>Actinomycetota</taxon>
        <taxon>Actinomycetes</taxon>
        <taxon>Streptosporangiales</taxon>
        <taxon>Streptosporangiaceae</taxon>
        <taxon>Nonomuraea</taxon>
    </lineage>
</organism>
<feature type="domain" description="Histidine kinase/HSP90-like ATPase" evidence="2">
    <location>
        <begin position="14"/>
        <end position="126"/>
    </location>
</feature>
<dbReference type="InterPro" id="IPR050267">
    <property type="entry name" value="Anti-sigma-factor_SerPK"/>
</dbReference>
<dbReference type="PANTHER" id="PTHR35526">
    <property type="entry name" value="ANTI-SIGMA-F FACTOR RSBW-RELATED"/>
    <property type="match status" value="1"/>
</dbReference>
<gene>
    <name evidence="3" type="ORF">BN4615_P2158</name>
</gene>
<proteinExistence type="predicted"/>
<dbReference type="InterPro" id="IPR003594">
    <property type="entry name" value="HATPase_dom"/>
</dbReference>
<accession>A0A1M4E1C2</accession>
<protein>
    <submittedName>
        <fullName evidence="3">Regulatory protein</fullName>
    </submittedName>
</protein>
<name>A0A1M4E1C2_9ACTN</name>
<dbReference type="Pfam" id="PF13581">
    <property type="entry name" value="HATPase_c_2"/>
    <property type="match status" value="1"/>
</dbReference>
<dbReference type="Gene3D" id="3.30.565.10">
    <property type="entry name" value="Histidine kinase-like ATPase, C-terminal domain"/>
    <property type="match status" value="1"/>
</dbReference>
<evidence type="ECO:0000256" key="1">
    <source>
        <dbReference type="ARBA" id="ARBA00022527"/>
    </source>
</evidence>
<keyword evidence="1" id="KW-0808">Transferase</keyword>
<dbReference type="CDD" id="cd16936">
    <property type="entry name" value="HATPase_RsbW-like"/>
    <property type="match status" value="1"/>
</dbReference>
<dbReference type="EMBL" id="LT559118">
    <property type="protein sequence ID" value="SBO92644.1"/>
    <property type="molecule type" value="Genomic_DNA"/>
</dbReference>
<keyword evidence="1" id="KW-0723">Serine/threonine-protein kinase</keyword>